<keyword evidence="4" id="KW-1185">Reference proteome</keyword>
<dbReference type="Gene3D" id="2.160.20.10">
    <property type="entry name" value="Single-stranded right-handed beta-helix, Pectin lyase-like"/>
    <property type="match status" value="1"/>
</dbReference>
<dbReference type="AlphaFoldDB" id="A9UUX2"/>
<dbReference type="InterPro" id="IPR012334">
    <property type="entry name" value="Pectin_lyas_fold"/>
</dbReference>
<feature type="chain" id="PRO_5002742398" description="Right handed beta helix domain-containing protein" evidence="1">
    <location>
        <begin position="25"/>
        <end position="576"/>
    </location>
</feature>
<dbReference type="InterPro" id="IPR039448">
    <property type="entry name" value="Beta_helix"/>
</dbReference>
<organism evidence="3 4">
    <name type="scientific">Monosiga brevicollis</name>
    <name type="common">Choanoflagellate</name>
    <dbReference type="NCBI Taxonomy" id="81824"/>
    <lineage>
        <taxon>Eukaryota</taxon>
        <taxon>Choanoflagellata</taxon>
        <taxon>Craspedida</taxon>
        <taxon>Salpingoecidae</taxon>
        <taxon>Monosiga</taxon>
    </lineage>
</organism>
<gene>
    <name evidence="3" type="ORF">MONBRDRAFT_36322</name>
</gene>
<protein>
    <recommendedName>
        <fullName evidence="2">Right handed beta helix domain-containing protein</fullName>
    </recommendedName>
</protein>
<dbReference type="GeneID" id="5889639"/>
<proteinExistence type="predicted"/>
<dbReference type="SUPFAM" id="SSF51126">
    <property type="entry name" value="Pectin lyase-like"/>
    <property type="match status" value="1"/>
</dbReference>
<name>A9UUX2_MONBE</name>
<dbReference type="PANTHER" id="PTHR36453:SF1">
    <property type="entry name" value="RIGHT HANDED BETA HELIX DOMAIN-CONTAINING PROTEIN"/>
    <property type="match status" value="1"/>
</dbReference>
<dbReference type="Proteomes" id="UP000001357">
    <property type="component" value="Unassembled WGS sequence"/>
</dbReference>
<reference evidence="3" key="1">
    <citation type="journal article" date="2008" name="Nature">
        <title>The genome of the choanoflagellate Monosiga brevicollis and the origin of metazoans.</title>
        <authorList>
            <consortium name="JGI Sequencing"/>
            <person name="King N."/>
            <person name="Westbrook M.J."/>
            <person name="Young S.L."/>
            <person name="Kuo A."/>
            <person name="Abedin M."/>
            <person name="Chapman J."/>
            <person name="Fairclough S."/>
            <person name="Hellsten U."/>
            <person name="Isogai Y."/>
            <person name="Letunic I."/>
            <person name="Marr M."/>
            <person name="Pincus D."/>
            <person name="Putnam N."/>
            <person name="Rokas A."/>
            <person name="Wright K.J."/>
            <person name="Zuzow R."/>
            <person name="Dirks W."/>
            <person name="Good M."/>
            <person name="Goodstein D."/>
            <person name="Lemons D."/>
            <person name="Li W."/>
            <person name="Lyons J.B."/>
            <person name="Morris A."/>
            <person name="Nichols S."/>
            <person name="Richter D.J."/>
            <person name="Salamov A."/>
            <person name="Bork P."/>
            <person name="Lim W.A."/>
            <person name="Manning G."/>
            <person name="Miller W.T."/>
            <person name="McGinnis W."/>
            <person name="Shapiro H."/>
            <person name="Tjian R."/>
            <person name="Grigoriev I.V."/>
            <person name="Rokhsar D."/>
        </authorList>
    </citation>
    <scope>NUCLEOTIDE SEQUENCE [LARGE SCALE GENOMIC DNA]</scope>
    <source>
        <strain evidence="3">MX1</strain>
    </source>
</reference>
<accession>A9UUX2</accession>
<feature type="signal peptide" evidence="1">
    <location>
        <begin position="1"/>
        <end position="24"/>
    </location>
</feature>
<dbReference type="EMBL" id="CH991546">
    <property type="protein sequence ID" value="EDQ90793.1"/>
    <property type="molecule type" value="Genomic_DNA"/>
</dbReference>
<evidence type="ECO:0000259" key="2">
    <source>
        <dbReference type="Pfam" id="PF13229"/>
    </source>
</evidence>
<dbReference type="KEGG" id="mbr:MONBRDRAFT_36322"/>
<dbReference type="RefSeq" id="XP_001744090.1">
    <property type="nucleotide sequence ID" value="XM_001744038.1"/>
</dbReference>
<feature type="domain" description="Right handed beta helix" evidence="2">
    <location>
        <begin position="339"/>
        <end position="524"/>
    </location>
</feature>
<evidence type="ECO:0000313" key="4">
    <source>
        <dbReference type="Proteomes" id="UP000001357"/>
    </source>
</evidence>
<dbReference type="InParanoid" id="A9UUX2"/>
<dbReference type="PANTHER" id="PTHR36453">
    <property type="entry name" value="SECRETED PROTEIN-RELATED"/>
    <property type="match status" value="1"/>
</dbReference>
<dbReference type="InterPro" id="IPR006626">
    <property type="entry name" value="PbH1"/>
</dbReference>
<dbReference type="InterPro" id="IPR011050">
    <property type="entry name" value="Pectin_lyase_fold/virulence"/>
</dbReference>
<evidence type="ECO:0000313" key="3">
    <source>
        <dbReference type="EMBL" id="EDQ90793.1"/>
    </source>
</evidence>
<sequence>MMMRRAAAIACLGLVLMWGGGAKGGREMVWHVGPAGNHDFMSVHAAAEALVQKEEDLANVTHLRIVIHDGHLDRPLQLNARHSLPDGTVTWTGAQAGQRLTTALPVHGFTRKSSTPDGSSLWSTVVPDHANAFTDVYWQGQALTRARTPNLGQFFVWDRPLCPDVRTNATCAKEARFGFYYAHNDVQEAWRNESNAQFMVYHGWTASRHHLRIIDPSAQRVLFTNPSDRPIGYWPNVDSEGGGRYFVENIRSGLDANFEWYFDSTTRELSLLLPETLNLTDGDIWIPQTDNLLFVNGTHNHDFSGIDFTYTNWVCGPTTVCDKQSASWQRQAAIDLFDVVNVTFSNNEIVGAGACAVWVHGSSVNITVDRNVLRDLGTGALRVGDETPEDGVPYRVTLQNNIIHRGGLSFPSGTPILIQKAINVSVVHNEVSYFSYAGISVGWSWNFEDPSSTANVTVAYNHVHDLGTGTFRQLGDAMAAVYTLGVLHGTEVHHNLLHDVYAWYTGGFCLSQDQGSSDISFHDNVCHGTTGASQTQHYGVNNTWVVGTTSTSQPASQPASQPCRSFDICFFYDLHL</sequence>
<evidence type="ECO:0000256" key="1">
    <source>
        <dbReference type="SAM" id="SignalP"/>
    </source>
</evidence>
<keyword evidence="1" id="KW-0732">Signal</keyword>
<dbReference type="SMART" id="SM00710">
    <property type="entry name" value="PbH1"/>
    <property type="match status" value="5"/>
</dbReference>
<dbReference type="Pfam" id="PF13229">
    <property type="entry name" value="Beta_helix"/>
    <property type="match status" value="1"/>
</dbReference>